<organism evidence="2 3">
    <name type="scientific">Paraglomus brasilianum</name>
    <dbReference type="NCBI Taxonomy" id="144538"/>
    <lineage>
        <taxon>Eukaryota</taxon>
        <taxon>Fungi</taxon>
        <taxon>Fungi incertae sedis</taxon>
        <taxon>Mucoromycota</taxon>
        <taxon>Glomeromycotina</taxon>
        <taxon>Glomeromycetes</taxon>
        <taxon>Paraglomerales</taxon>
        <taxon>Paraglomeraceae</taxon>
        <taxon>Paraglomus</taxon>
    </lineage>
</organism>
<keyword evidence="3" id="KW-1185">Reference proteome</keyword>
<dbReference type="EMBL" id="CAJVPI010006250">
    <property type="protein sequence ID" value="CAG8677973.1"/>
    <property type="molecule type" value="Genomic_DNA"/>
</dbReference>
<gene>
    <name evidence="2" type="ORF">PBRASI_LOCUS11650</name>
</gene>
<feature type="region of interest" description="Disordered" evidence="1">
    <location>
        <begin position="1"/>
        <end position="27"/>
    </location>
</feature>
<evidence type="ECO:0000313" key="3">
    <source>
        <dbReference type="Proteomes" id="UP000789739"/>
    </source>
</evidence>
<dbReference type="Proteomes" id="UP000789739">
    <property type="component" value="Unassembled WGS sequence"/>
</dbReference>
<feature type="non-terminal residue" evidence="2">
    <location>
        <position position="1"/>
    </location>
</feature>
<feature type="non-terminal residue" evidence="2">
    <location>
        <position position="41"/>
    </location>
</feature>
<evidence type="ECO:0000313" key="2">
    <source>
        <dbReference type="EMBL" id="CAG8677973.1"/>
    </source>
</evidence>
<accession>A0A9N9HJ45</accession>
<reference evidence="2" key="1">
    <citation type="submission" date="2021-06" db="EMBL/GenBank/DDBJ databases">
        <authorList>
            <person name="Kallberg Y."/>
            <person name="Tangrot J."/>
            <person name="Rosling A."/>
        </authorList>
    </citation>
    <scope>NUCLEOTIDE SEQUENCE</scope>
    <source>
        <strain evidence="2">BR232B</strain>
    </source>
</reference>
<proteinExistence type="predicted"/>
<protein>
    <submittedName>
        <fullName evidence="2">11471_t:CDS:1</fullName>
    </submittedName>
</protein>
<evidence type="ECO:0000256" key="1">
    <source>
        <dbReference type="SAM" id="MobiDB-lite"/>
    </source>
</evidence>
<name>A0A9N9HJ45_9GLOM</name>
<sequence>ASREHYGATPMLRSSKHTARPNQSNLYTLLTKPHLAVNAEA</sequence>
<comment type="caution">
    <text evidence="2">The sequence shown here is derived from an EMBL/GenBank/DDBJ whole genome shotgun (WGS) entry which is preliminary data.</text>
</comment>
<dbReference type="AlphaFoldDB" id="A0A9N9HJ45"/>